<dbReference type="OMA" id="CNSYGSH"/>
<dbReference type="Proteomes" id="UP000053558">
    <property type="component" value="Unassembled WGS sequence"/>
</dbReference>
<evidence type="ECO:0000256" key="5">
    <source>
        <dbReference type="SAM" id="MobiDB-lite"/>
    </source>
</evidence>
<keyword evidence="7" id="KW-1185">Reference proteome</keyword>
<feature type="compositionally biased region" description="Basic and acidic residues" evidence="5">
    <location>
        <begin position="499"/>
        <end position="510"/>
    </location>
</feature>
<evidence type="ECO:0000256" key="4">
    <source>
        <dbReference type="ARBA" id="ARBA00031929"/>
    </source>
</evidence>
<dbReference type="GO" id="GO:0005730">
    <property type="term" value="C:nucleolus"/>
    <property type="evidence" value="ECO:0007669"/>
    <property type="project" value="TreeGrafter"/>
</dbReference>
<dbReference type="OrthoDB" id="392571at2759"/>
<keyword evidence="2" id="KW-0677">Repeat</keyword>
<dbReference type="GO" id="GO:0000472">
    <property type="term" value="P:endonucleolytic cleavage to generate mature 5'-end of SSU-rRNA from (SSU-rRNA, 5.8S rRNA, LSU-rRNA)"/>
    <property type="evidence" value="ECO:0007669"/>
    <property type="project" value="TreeGrafter"/>
</dbReference>
<dbReference type="Gene3D" id="1.25.10.10">
    <property type="entry name" value="Leucine-rich Repeat Variant"/>
    <property type="match status" value="2"/>
</dbReference>
<feature type="region of interest" description="Disordered" evidence="5">
    <location>
        <begin position="496"/>
        <end position="518"/>
    </location>
</feature>
<evidence type="ECO:0000256" key="2">
    <source>
        <dbReference type="ARBA" id="ARBA00022737"/>
    </source>
</evidence>
<dbReference type="InterPro" id="IPR001313">
    <property type="entry name" value="Pumilio_RNA-bd_rpt"/>
</dbReference>
<dbReference type="GeneID" id="19207593"/>
<organism evidence="6 7">
    <name type="scientific">Coniophora puteana (strain RWD-64-598)</name>
    <name type="common">Brown rot fungus</name>
    <dbReference type="NCBI Taxonomy" id="741705"/>
    <lineage>
        <taxon>Eukaryota</taxon>
        <taxon>Fungi</taxon>
        <taxon>Dikarya</taxon>
        <taxon>Basidiomycota</taxon>
        <taxon>Agaricomycotina</taxon>
        <taxon>Agaricomycetes</taxon>
        <taxon>Agaricomycetidae</taxon>
        <taxon>Boletales</taxon>
        <taxon>Coniophorineae</taxon>
        <taxon>Coniophoraceae</taxon>
        <taxon>Coniophora</taxon>
    </lineage>
</organism>
<dbReference type="GO" id="GO:0000480">
    <property type="term" value="P:endonucleolytic cleavage in 5'-ETS of tricistronic rRNA transcript (SSU-rRNA, 5.8S rRNA, LSU-rRNA)"/>
    <property type="evidence" value="ECO:0007669"/>
    <property type="project" value="TreeGrafter"/>
</dbReference>
<evidence type="ECO:0000313" key="7">
    <source>
        <dbReference type="Proteomes" id="UP000053558"/>
    </source>
</evidence>
<evidence type="ECO:0000256" key="1">
    <source>
        <dbReference type="ARBA" id="ARBA00016427"/>
    </source>
</evidence>
<dbReference type="PANTHER" id="PTHR13102:SF0">
    <property type="entry name" value="NUCLEOLAR PROTEIN 9"/>
    <property type="match status" value="1"/>
</dbReference>
<dbReference type="SMART" id="SM00025">
    <property type="entry name" value="Pumilio"/>
    <property type="match status" value="6"/>
</dbReference>
<dbReference type="PANTHER" id="PTHR13102">
    <property type="entry name" value="NUCLEOLAR PROTEIN 9"/>
    <property type="match status" value="1"/>
</dbReference>
<reference evidence="7" key="1">
    <citation type="journal article" date="2012" name="Science">
        <title>The Paleozoic origin of enzymatic lignin decomposition reconstructed from 31 fungal genomes.</title>
        <authorList>
            <person name="Floudas D."/>
            <person name="Binder M."/>
            <person name="Riley R."/>
            <person name="Barry K."/>
            <person name="Blanchette R.A."/>
            <person name="Henrissat B."/>
            <person name="Martinez A.T."/>
            <person name="Otillar R."/>
            <person name="Spatafora J.W."/>
            <person name="Yadav J.S."/>
            <person name="Aerts A."/>
            <person name="Benoit I."/>
            <person name="Boyd A."/>
            <person name="Carlson A."/>
            <person name="Copeland A."/>
            <person name="Coutinho P.M."/>
            <person name="de Vries R.P."/>
            <person name="Ferreira P."/>
            <person name="Findley K."/>
            <person name="Foster B."/>
            <person name="Gaskell J."/>
            <person name="Glotzer D."/>
            <person name="Gorecki P."/>
            <person name="Heitman J."/>
            <person name="Hesse C."/>
            <person name="Hori C."/>
            <person name="Igarashi K."/>
            <person name="Jurgens J.A."/>
            <person name="Kallen N."/>
            <person name="Kersten P."/>
            <person name="Kohler A."/>
            <person name="Kuees U."/>
            <person name="Kumar T.K.A."/>
            <person name="Kuo A."/>
            <person name="LaButti K."/>
            <person name="Larrondo L.F."/>
            <person name="Lindquist E."/>
            <person name="Ling A."/>
            <person name="Lombard V."/>
            <person name="Lucas S."/>
            <person name="Lundell T."/>
            <person name="Martin R."/>
            <person name="McLaughlin D.J."/>
            <person name="Morgenstern I."/>
            <person name="Morin E."/>
            <person name="Murat C."/>
            <person name="Nagy L.G."/>
            <person name="Nolan M."/>
            <person name="Ohm R.A."/>
            <person name="Patyshakuliyeva A."/>
            <person name="Rokas A."/>
            <person name="Ruiz-Duenas F.J."/>
            <person name="Sabat G."/>
            <person name="Salamov A."/>
            <person name="Samejima M."/>
            <person name="Schmutz J."/>
            <person name="Slot J.C."/>
            <person name="St John F."/>
            <person name="Stenlid J."/>
            <person name="Sun H."/>
            <person name="Sun S."/>
            <person name="Syed K."/>
            <person name="Tsang A."/>
            <person name="Wiebenga A."/>
            <person name="Young D."/>
            <person name="Pisabarro A."/>
            <person name="Eastwood D.C."/>
            <person name="Martin F."/>
            <person name="Cullen D."/>
            <person name="Grigoriev I.V."/>
            <person name="Hibbett D.S."/>
        </authorList>
    </citation>
    <scope>NUCLEOTIDE SEQUENCE [LARGE SCALE GENOMIC DNA]</scope>
    <source>
        <strain evidence="7">RWD-64-598 SS2</strain>
    </source>
</reference>
<proteinExistence type="predicted"/>
<dbReference type="SUPFAM" id="SSF48371">
    <property type="entry name" value="ARM repeat"/>
    <property type="match status" value="2"/>
</dbReference>
<accession>A0A5M3MTG3</accession>
<dbReference type="EMBL" id="JH711577">
    <property type="protein sequence ID" value="EIW82459.1"/>
    <property type="molecule type" value="Genomic_DNA"/>
</dbReference>
<dbReference type="KEGG" id="cput:CONPUDRAFT_53571"/>
<dbReference type="GO" id="GO:0000447">
    <property type="term" value="P:endonucleolytic cleavage in ITS1 to separate SSU-rRNA from 5.8S rRNA and LSU-rRNA from tricistronic rRNA transcript (SSU-rRNA, 5.8S rRNA, LSU-rRNA)"/>
    <property type="evidence" value="ECO:0007669"/>
    <property type="project" value="TreeGrafter"/>
</dbReference>
<dbReference type="GO" id="GO:0030688">
    <property type="term" value="C:preribosome, small subunit precursor"/>
    <property type="evidence" value="ECO:0007669"/>
    <property type="project" value="TreeGrafter"/>
</dbReference>
<name>A0A5M3MTG3_CONPW</name>
<dbReference type="GO" id="GO:0003723">
    <property type="term" value="F:RNA binding"/>
    <property type="evidence" value="ECO:0007669"/>
    <property type="project" value="InterPro"/>
</dbReference>
<dbReference type="InterPro" id="IPR040000">
    <property type="entry name" value="NOP9"/>
</dbReference>
<sequence>MPQENRKRGKKHKKSEKQQEETFSSFQEPAPEQNESWIIPAAKPDADLEAPFGYVDADIKAYFRNVDEQLRNWQQDGTSVDQGDEVDPNEERRIFFLAALSEMSGNEKQLATDPDCSVILERMIHSMDDFVRRVFIDSLTGSFNILLKHRFASHVCQTLFTTANATVSRESRGFIATQTNADKGELRTLTRLLLDICEEIRPDLPALIMDSFASHALRAMLLLLAPTIPLCTENSAIMRSKKSSVWKAKQGAMKPLFGIDSDSTAARRAAPQEHLVAARSLVDTLRNQMDANEVRSLAANTVASPTLQIFLEIEAQVGNTIDNDSLLDRVLFGLVSHANKDPDAPLEASDYVVTLFRDTTASHLLEVAMRCCKGTQFDLFWSTYLKGKFSRLSVHPVANFAIARALGMSNSDQLLEALSELQGSWSKMLKDGRIGVLKAAVERSAVSEMALKETIKVKTCKLLYESILTPDRQCAQLFNSPKPWKIRSALSLAYSKPSESTDTHSDASKSEHKRRHGLESNVQGALLLQSMLRLPHPHNALPIESIRSLPIEGLLHLAHNPTSSRVLDVFLEAASVPFPAKRGLVMSFIGHYHMLVDDRIGSRVGDRCWNFADPYLKEKIARSLIPQEQFLTASYYGKFFARNLNLYLLQKRPQEWKDAQARKKTTLSATHSAKIGESKVEEAAAPSNAVDAPITPERKTKRKRTDVEDEISAVFDTALGKKVKKGSAKSISPSTRILDATPNDLDGIMDAIKRAPSTEKSTHGKKQKS</sequence>
<dbReference type="RefSeq" id="XP_007767318.1">
    <property type="nucleotide sequence ID" value="XM_007769128.1"/>
</dbReference>
<dbReference type="AlphaFoldDB" id="A0A5M3MTG3"/>
<evidence type="ECO:0000256" key="3">
    <source>
        <dbReference type="ARBA" id="ARBA00030932"/>
    </source>
</evidence>
<gene>
    <name evidence="6" type="ORF">CONPUDRAFT_53571</name>
</gene>
<dbReference type="InterPro" id="IPR016024">
    <property type="entry name" value="ARM-type_fold"/>
</dbReference>
<comment type="caution">
    <text evidence="6">The sequence shown here is derived from an EMBL/GenBank/DDBJ whole genome shotgun (WGS) entry which is preliminary data.</text>
</comment>
<dbReference type="GO" id="GO:0030686">
    <property type="term" value="C:90S preribosome"/>
    <property type="evidence" value="ECO:0007669"/>
    <property type="project" value="TreeGrafter"/>
</dbReference>
<feature type="region of interest" description="Disordered" evidence="5">
    <location>
        <begin position="1"/>
        <end position="42"/>
    </location>
</feature>
<protein>
    <recommendedName>
        <fullName evidence="1">Nucleolar protein 9</fullName>
    </recommendedName>
    <alternativeName>
        <fullName evidence="3 4">Pumilio domain-containing protein NOP9</fullName>
    </alternativeName>
</protein>
<evidence type="ECO:0000313" key="6">
    <source>
        <dbReference type="EMBL" id="EIW82459.1"/>
    </source>
</evidence>
<dbReference type="InterPro" id="IPR011989">
    <property type="entry name" value="ARM-like"/>
</dbReference>
<dbReference type="Pfam" id="PF22493">
    <property type="entry name" value="PUF_NOP9"/>
    <property type="match status" value="1"/>
</dbReference>
<dbReference type="GO" id="GO:0000056">
    <property type="term" value="P:ribosomal small subunit export from nucleus"/>
    <property type="evidence" value="ECO:0007669"/>
    <property type="project" value="TreeGrafter"/>
</dbReference>